<feature type="region of interest" description="Disordered" evidence="1">
    <location>
        <begin position="266"/>
        <end position="353"/>
    </location>
</feature>
<dbReference type="VEuPathDB" id="FungiDB:UMAG_00847"/>
<dbReference type="OMA" id="DLWIRHL"/>
<feature type="compositionally biased region" description="Polar residues" evidence="1">
    <location>
        <begin position="23"/>
        <end position="33"/>
    </location>
</feature>
<dbReference type="Proteomes" id="UP000000561">
    <property type="component" value="Chromosome 2"/>
</dbReference>
<feature type="compositionally biased region" description="Low complexity" evidence="1">
    <location>
        <begin position="312"/>
        <end position="325"/>
    </location>
</feature>
<feature type="compositionally biased region" description="Polar residues" evidence="1">
    <location>
        <begin position="340"/>
        <end position="353"/>
    </location>
</feature>
<dbReference type="RefSeq" id="XP_011386879.1">
    <property type="nucleotide sequence ID" value="XM_011388577.1"/>
</dbReference>
<name>A0A0D1E5H6_MYCMD</name>
<feature type="region of interest" description="Disordered" evidence="1">
    <location>
        <begin position="609"/>
        <end position="782"/>
    </location>
</feature>
<evidence type="ECO:0000256" key="1">
    <source>
        <dbReference type="SAM" id="MobiDB-lite"/>
    </source>
</evidence>
<gene>
    <name evidence="2" type="ORF">UMAG_00847</name>
</gene>
<dbReference type="AlphaFoldDB" id="A0A0D1E5H6"/>
<sequence>MSDMPARTFREVSRLQQGHLEHASTSNLWSNRESPPASASKHMAVPGTSSPRSPLKRPGDSPKTYTSSTADHVSAEEDELSDEISPHLERDGNSRLNRALSAKRKNGHVAAFSSSPKRSKRAAAGFSPNAKNTEGSHMVNPLSGASSPRAQIQADPGHRRDDVEPSMASARVLSPDEIDTFLDLIYKHHPEPMTAETMRQSVDALYGDWEQYCARRQVPVRLAKKPLMDEYGKIFNGVYGPDAQSKARSIAHELSQRSANLLASMDAAGSQSDDQHRDSGSRRSATYSMTDRDSDDAQGDEDDNDDTDNVEANPDNATADTDAGALSVASKKRAEKYQDTTEGAPSSSATKKSNIAQVGRNGLAVLAPGLFDILRTHLRDEILSSIMPSVRNDLAEQTRELFLQNQDLFGRIKEMEDRIRNQDLWIRHLLSHDPSDMTTLSAGPHKGDAGMAGVDLSSRLISTFRREPVKSAQPLRHGPLSLEGDIGGSMAPADYFSGARPMSSSQDPRNDPRRLTDQGGAGPPPTEGLTAPAAPIPGNNPGIGAVSAAGFGSGRWEPEAHAPAAYRDRPLLTERRPSHANEPPHRRPGSWHSDVQSVRDFRSHSNEWHDNLEGRYEPPQGSFFRQQRLSSGGSRRSTALGGSGTAVAGPRSANLGPGPLPPTGSPRSMTSMHDDFRRPGTLMLSRDPVMSPFEPAYETRRVHPGLPVHQAEANLGGGEASKAPLPPRAMAVGSPEQKQRNKRGRPSKAEIASSRGELGAGGSHASFGADSHSSLPFRPYLS</sequence>
<proteinExistence type="predicted"/>
<evidence type="ECO:0000313" key="2">
    <source>
        <dbReference type="EMBL" id="KIS70921.1"/>
    </source>
</evidence>
<dbReference type="InParanoid" id="A0A0D1E5H6"/>
<keyword evidence="3" id="KW-1185">Reference proteome</keyword>
<feature type="compositionally biased region" description="Acidic residues" evidence="1">
    <location>
        <begin position="293"/>
        <end position="309"/>
    </location>
</feature>
<feature type="region of interest" description="Disordered" evidence="1">
    <location>
        <begin position="561"/>
        <end position="593"/>
    </location>
</feature>
<accession>A0A0D1E5H6</accession>
<evidence type="ECO:0000313" key="3">
    <source>
        <dbReference type="Proteomes" id="UP000000561"/>
    </source>
</evidence>
<dbReference type="KEGG" id="uma:UMAG_00847"/>
<dbReference type="OrthoDB" id="2556840at2759"/>
<protein>
    <submittedName>
        <fullName evidence="2">Uncharacterized protein</fullName>
    </submittedName>
</protein>
<dbReference type="eggNOG" id="ENOG502TKFT">
    <property type="taxonomic scope" value="Eukaryota"/>
</dbReference>
<dbReference type="GeneID" id="23562035"/>
<feature type="compositionally biased region" description="Basic and acidic residues" evidence="1">
    <location>
        <begin position="84"/>
        <end position="93"/>
    </location>
</feature>
<feature type="region of interest" description="Disordered" evidence="1">
    <location>
        <begin position="1"/>
        <end position="168"/>
    </location>
</feature>
<feature type="compositionally biased region" description="Basic and acidic residues" evidence="1">
    <location>
        <begin position="561"/>
        <end position="585"/>
    </location>
</feature>
<organism evidence="2 3">
    <name type="scientific">Mycosarcoma maydis</name>
    <name type="common">Corn smut fungus</name>
    <name type="synonym">Ustilago maydis</name>
    <dbReference type="NCBI Taxonomy" id="5270"/>
    <lineage>
        <taxon>Eukaryota</taxon>
        <taxon>Fungi</taxon>
        <taxon>Dikarya</taxon>
        <taxon>Basidiomycota</taxon>
        <taxon>Ustilaginomycotina</taxon>
        <taxon>Ustilaginomycetes</taxon>
        <taxon>Ustilaginales</taxon>
        <taxon>Ustilaginaceae</taxon>
        <taxon>Mycosarcoma</taxon>
    </lineage>
</organism>
<dbReference type="EMBL" id="CM003141">
    <property type="protein sequence ID" value="KIS70921.1"/>
    <property type="molecule type" value="Genomic_DNA"/>
</dbReference>
<feature type="compositionally biased region" description="Low complexity" evidence="1">
    <location>
        <begin position="531"/>
        <end position="541"/>
    </location>
</feature>
<dbReference type="STRING" id="237631.A0A0D1E5H6"/>
<reference evidence="2 3" key="1">
    <citation type="journal article" date="2006" name="Nature">
        <title>Insights from the genome of the biotrophic fungal plant pathogen Ustilago maydis.</title>
        <authorList>
            <person name="Kamper J."/>
            <person name="Kahmann R."/>
            <person name="Bolker M."/>
            <person name="Ma L.J."/>
            <person name="Brefort T."/>
            <person name="Saville B.J."/>
            <person name="Banuett F."/>
            <person name="Kronstad J.W."/>
            <person name="Gold S.E."/>
            <person name="Muller O."/>
            <person name="Perlin M.H."/>
            <person name="Wosten H.A."/>
            <person name="de Vries R."/>
            <person name="Ruiz-Herrera J."/>
            <person name="Reynaga-Pena C.G."/>
            <person name="Snetselaar K."/>
            <person name="McCann M."/>
            <person name="Perez-Martin J."/>
            <person name="Feldbrugge M."/>
            <person name="Basse C.W."/>
            <person name="Steinberg G."/>
            <person name="Ibeas J.I."/>
            <person name="Holloman W."/>
            <person name="Guzman P."/>
            <person name="Farman M."/>
            <person name="Stajich J.E."/>
            <person name="Sentandreu R."/>
            <person name="Gonzalez-Prieto J.M."/>
            <person name="Kennell J.C."/>
            <person name="Molina L."/>
            <person name="Schirawski J."/>
            <person name="Mendoza-Mendoza A."/>
            <person name="Greilinger D."/>
            <person name="Munch K."/>
            <person name="Rossel N."/>
            <person name="Scherer M."/>
            <person name="Vranes M."/>
            <person name="Ladendorf O."/>
            <person name="Vincon V."/>
            <person name="Fuchs U."/>
            <person name="Sandrock B."/>
            <person name="Meng S."/>
            <person name="Ho E.C."/>
            <person name="Cahill M.J."/>
            <person name="Boyce K.J."/>
            <person name="Klose J."/>
            <person name="Klosterman S.J."/>
            <person name="Deelstra H.J."/>
            <person name="Ortiz-Castellanos L."/>
            <person name="Li W."/>
            <person name="Sanchez-Alonso P."/>
            <person name="Schreier P.H."/>
            <person name="Hauser-Hahn I."/>
            <person name="Vaupel M."/>
            <person name="Koopmann E."/>
            <person name="Friedrich G."/>
            <person name="Voss H."/>
            <person name="Schluter T."/>
            <person name="Margolis J."/>
            <person name="Platt D."/>
            <person name="Swimmer C."/>
            <person name="Gnirke A."/>
            <person name="Chen F."/>
            <person name="Vysotskaia V."/>
            <person name="Mannhaupt G."/>
            <person name="Guldener U."/>
            <person name="Munsterkotter M."/>
            <person name="Haase D."/>
            <person name="Oesterheld M."/>
            <person name="Mewes H.W."/>
            <person name="Mauceli E.W."/>
            <person name="DeCaprio D."/>
            <person name="Wade C.M."/>
            <person name="Butler J."/>
            <person name="Young S."/>
            <person name="Jaffe D.B."/>
            <person name="Calvo S."/>
            <person name="Nusbaum C."/>
            <person name="Galagan J."/>
            <person name="Birren B.W."/>
        </authorList>
    </citation>
    <scope>NUCLEOTIDE SEQUENCE [LARGE SCALE GENOMIC DNA]</scope>
    <source>
        <strain evidence="3">DSM 14603 / FGSC 9021 / UM521</strain>
    </source>
</reference>
<feature type="region of interest" description="Disordered" evidence="1">
    <location>
        <begin position="467"/>
        <end position="541"/>
    </location>
</feature>
<feature type="compositionally biased region" description="Low complexity" evidence="1">
    <location>
        <begin position="625"/>
        <end position="640"/>
    </location>
</feature>